<dbReference type="PANTHER" id="PTHR37549">
    <property type="entry name" value="LIPOPROTEIN LPRI"/>
    <property type="match status" value="1"/>
</dbReference>
<name>A0ABW2BQD9_9HYPH</name>
<evidence type="ECO:0000313" key="2">
    <source>
        <dbReference type="EMBL" id="MFC6792167.1"/>
    </source>
</evidence>
<dbReference type="PANTHER" id="PTHR37549:SF1">
    <property type="entry name" value="LIPOPROTEIN LPRI"/>
    <property type="match status" value="1"/>
</dbReference>
<evidence type="ECO:0000256" key="1">
    <source>
        <dbReference type="SAM" id="SignalP"/>
    </source>
</evidence>
<dbReference type="EMBL" id="JBHSWN010000001">
    <property type="protein sequence ID" value="MFC6792167.1"/>
    <property type="molecule type" value="Genomic_DNA"/>
</dbReference>
<protein>
    <submittedName>
        <fullName evidence="2">Lysozyme inhibitor LprI family protein</fullName>
    </submittedName>
</protein>
<keyword evidence="1" id="KW-0732">Signal</keyword>
<feature type="signal peptide" evidence="1">
    <location>
        <begin position="1"/>
        <end position="29"/>
    </location>
</feature>
<dbReference type="Proteomes" id="UP001596292">
    <property type="component" value="Unassembled WGS sequence"/>
</dbReference>
<dbReference type="RefSeq" id="WP_378973789.1">
    <property type="nucleotide sequence ID" value="NZ_JBHSWN010000001.1"/>
</dbReference>
<dbReference type="InterPro" id="IPR052755">
    <property type="entry name" value="Lysozyme_Inhibitor_LprI"/>
</dbReference>
<accession>A0ABW2BQD9</accession>
<sequence length="218" mass="22893">MRAVSDFHRTAARIGASAAFAFTAPVAHAASFDCAKASTGMERLVCGDAALGSRDEILARLYSGALKEGKREAVEARQRAWLGKAQACATAACLAEAYDERNAELQRSEGGVKVGSDFFCEEPKGNHSTLNVVGPVHGFASVSLMSNYVGPGGEEAGDVDTAATDAFLDLRKGTATVLNGRCRLTFERLGADGWKVIQAGTCELQGGAVFAGVYRRLP</sequence>
<keyword evidence="3" id="KW-1185">Reference proteome</keyword>
<gene>
    <name evidence="2" type="ORF">ACFQE0_22855</name>
</gene>
<evidence type="ECO:0000313" key="3">
    <source>
        <dbReference type="Proteomes" id="UP001596292"/>
    </source>
</evidence>
<feature type="chain" id="PRO_5045614622" evidence="1">
    <location>
        <begin position="30"/>
        <end position="218"/>
    </location>
</feature>
<organism evidence="2 3">
    <name type="scientific">Methylobacterium komagatae</name>
    <dbReference type="NCBI Taxonomy" id="374425"/>
    <lineage>
        <taxon>Bacteria</taxon>
        <taxon>Pseudomonadati</taxon>
        <taxon>Pseudomonadota</taxon>
        <taxon>Alphaproteobacteria</taxon>
        <taxon>Hyphomicrobiales</taxon>
        <taxon>Methylobacteriaceae</taxon>
        <taxon>Methylobacterium</taxon>
    </lineage>
</organism>
<reference evidence="3" key="1">
    <citation type="journal article" date="2019" name="Int. J. Syst. Evol. Microbiol.">
        <title>The Global Catalogue of Microorganisms (GCM) 10K type strain sequencing project: providing services to taxonomists for standard genome sequencing and annotation.</title>
        <authorList>
            <consortium name="The Broad Institute Genomics Platform"/>
            <consortium name="The Broad Institute Genome Sequencing Center for Infectious Disease"/>
            <person name="Wu L."/>
            <person name="Ma J."/>
        </authorList>
    </citation>
    <scope>NUCLEOTIDE SEQUENCE [LARGE SCALE GENOMIC DNA]</scope>
    <source>
        <strain evidence="3">CCUG 48316</strain>
    </source>
</reference>
<proteinExistence type="predicted"/>
<comment type="caution">
    <text evidence="2">The sequence shown here is derived from an EMBL/GenBank/DDBJ whole genome shotgun (WGS) entry which is preliminary data.</text>
</comment>